<feature type="transmembrane region" description="Helical" evidence="8">
    <location>
        <begin position="37"/>
        <end position="58"/>
    </location>
</feature>
<dbReference type="SUPFAM" id="SSF55781">
    <property type="entry name" value="GAF domain-like"/>
    <property type="match status" value="1"/>
</dbReference>
<dbReference type="GO" id="GO:0000155">
    <property type="term" value="F:phosphorelay sensor kinase activity"/>
    <property type="evidence" value="ECO:0007669"/>
    <property type="project" value="InterPro"/>
</dbReference>
<sequence length="697" mass="77982">MVRKKVLAWLIAAGIAGAVLPLLELGRVAHFWPSVDVHLSIPLALIGLPLLLFSLVALSHQFIASHLTSQDQEVVSLEVALEKRLRRYKSLLEGAGNAIFVFNAETGVMEEVNRLGTELLGYSQEELSARRGSDLVAEEGLGDFMALVMRVKRQERGRSTGITFCHKDGTRRVCEIDARLIDLGDERLVHVTVRDVTLRHQAKREVRQRNHELTILNAILTQANDTLRLQTVLDVSLAETMALFDSEAGTVHLLAADRKTLVLAGSKALPPSLEEELHSMSLARDASCRMVTHLNCHSVATVELEDCCLSSCLRAAGWGSVVAVPLIAHNVLIGVMHLMNSSERLCRDDELRFLTTLGKQVGIVIEHVRVFSQLREKNDELERSHTMLERSSRELALSQKRLRKNLELVEDANRELERLDRMKNHFLGMVSHEFKTPLTSIIGSSELLLAAQCLEAPEEVRRLLEMILQGGIRLNDIVNDLLKVARLEAKSLLPNRNIIYLEEVLNTIHERFSPILVERCQTLLIDKGAGHPPFNADRGFIEDVFGELLENAVKFTPDGGVITIVTRCSCQDDLYDRKAAMHRFNQLFWEQMDDRLFLMVEVRDSGIGISSEEHLRIFDTFYEVGEINHHSSGKYKFQGKGTGLGLAIVKGMVEAHGGMVWVESSVDDGEPGSSFCFLIPMGEPTLQPELPLFQEDD</sequence>
<evidence type="ECO:0000313" key="11">
    <source>
        <dbReference type="EMBL" id="TWJ19486.1"/>
    </source>
</evidence>
<dbReference type="PROSITE" id="PS50109">
    <property type="entry name" value="HIS_KIN"/>
    <property type="match status" value="1"/>
</dbReference>
<dbReference type="SMART" id="SM00091">
    <property type="entry name" value="PAS"/>
    <property type="match status" value="1"/>
</dbReference>
<proteinExistence type="predicted"/>
<comment type="caution">
    <text evidence="11">The sequence shown here is derived from an EMBL/GenBank/DDBJ whole genome shotgun (WGS) entry which is preliminary data.</text>
</comment>
<dbReference type="OrthoDB" id="5522808at2"/>
<dbReference type="NCBIfam" id="TIGR00229">
    <property type="entry name" value="sensory_box"/>
    <property type="match status" value="1"/>
</dbReference>
<keyword evidence="8" id="KW-1133">Transmembrane helix</keyword>
<dbReference type="InterPro" id="IPR050736">
    <property type="entry name" value="Sensor_HK_Regulatory"/>
</dbReference>
<dbReference type="GO" id="GO:0006355">
    <property type="term" value="P:regulation of DNA-templated transcription"/>
    <property type="evidence" value="ECO:0007669"/>
    <property type="project" value="InterPro"/>
</dbReference>
<dbReference type="Gene3D" id="1.10.287.130">
    <property type="match status" value="1"/>
</dbReference>
<evidence type="ECO:0000256" key="8">
    <source>
        <dbReference type="SAM" id="Phobius"/>
    </source>
</evidence>
<dbReference type="Pfam" id="PF02518">
    <property type="entry name" value="HATPase_c"/>
    <property type="match status" value="1"/>
</dbReference>
<dbReference type="Pfam" id="PF13185">
    <property type="entry name" value="GAF_2"/>
    <property type="match status" value="1"/>
</dbReference>
<dbReference type="InterPro" id="IPR003018">
    <property type="entry name" value="GAF"/>
</dbReference>
<dbReference type="SMART" id="SM00388">
    <property type="entry name" value="HisKA"/>
    <property type="match status" value="1"/>
</dbReference>
<feature type="domain" description="Histidine kinase" evidence="9">
    <location>
        <begin position="429"/>
        <end position="683"/>
    </location>
</feature>
<dbReference type="Gene3D" id="3.30.450.20">
    <property type="entry name" value="PAS domain"/>
    <property type="match status" value="1"/>
</dbReference>
<dbReference type="AlphaFoldDB" id="A0A562VNC5"/>
<dbReference type="Pfam" id="PF00512">
    <property type="entry name" value="HisKA"/>
    <property type="match status" value="1"/>
</dbReference>
<dbReference type="EC" id="2.7.13.3" evidence="2"/>
<evidence type="ECO:0000259" key="9">
    <source>
        <dbReference type="PROSITE" id="PS50109"/>
    </source>
</evidence>
<keyword evidence="8" id="KW-0812">Transmembrane</keyword>
<accession>A0A562VNC5</accession>
<evidence type="ECO:0000256" key="3">
    <source>
        <dbReference type="ARBA" id="ARBA00022553"/>
    </source>
</evidence>
<dbReference type="SUPFAM" id="SSF55874">
    <property type="entry name" value="ATPase domain of HSP90 chaperone/DNA topoisomerase II/histidine kinase"/>
    <property type="match status" value="1"/>
</dbReference>
<dbReference type="EMBL" id="VLLN01000008">
    <property type="protein sequence ID" value="TWJ19486.1"/>
    <property type="molecule type" value="Genomic_DNA"/>
</dbReference>
<comment type="catalytic activity">
    <reaction evidence="1">
        <text>ATP + protein L-histidine = ADP + protein N-phospho-L-histidine.</text>
        <dbReference type="EC" id="2.7.13.3"/>
    </reaction>
</comment>
<gene>
    <name evidence="11" type="ORF">JN12_01603</name>
</gene>
<evidence type="ECO:0000256" key="6">
    <source>
        <dbReference type="ARBA" id="ARBA00023012"/>
    </source>
</evidence>
<dbReference type="Proteomes" id="UP000319449">
    <property type="component" value="Unassembled WGS sequence"/>
</dbReference>
<evidence type="ECO:0000256" key="2">
    <source>
        <dbReference type="ARBA" id="ARBA00012438"/>
    </source>
</evidence>
<keyword evidence="3" id="KW-0597">Phosphoprotein</keyword>
<feature type="coiled-coil region" evidence="7">
    <location>
        <begin position="371"/>
        <end position="422"/>
    </location>
</feature>
<keyword evidence="6" id="KW-0902">Two-component regulatory system</keyword>
<feature type="domain" description="PAS" evidence="10">
    <location>
        <begin position="84"/>
        <end position="155"/>
    </location>
</feature>
<dbReference type="InterPro" id="IPR036097">
    <property type="entry name" value="HisK_dim/P_sf"/>
</dbReference>
<reference evidence="11 12" key="1">
    <citation type="submission" date="2019-07" db="EMBL/GenBank/DDBJ databases">
        <title>Genomic Encyclopedia of Archaeal and Bacterial Type Strains, Phase II (KMG-II): from individual species to whole genera.</title>
        <authorList>
            <person name="Goeker M."/>
        </authorList>
    </citation>
    <scope>NUCLEOTIDE SEQUENCE [LARGE SCALE GENOMIC DNA]</scope>
    <source>
        <strain evidence="11 12">ATCC BAA-1139</strain>
    </source>
</reference>
<evidence type="ECO:0000256" key="1">
    <source>
        <dbReference type="ARBA" id="ARBA00000085"/>
    </source>
</evidence>
<dbReference type="InterPro" id="IPR029016">
    <property type="entry name" value="GAF-like_dom_sf"/>
</dbReference>
<protein>
    <recommendedName>
        <fullName evidence="2">histidine kinase</fullName>
        <ecNumber evidence="2">2.7.13.3</ecNumber>
    </recommendedName>
</protein>
<dbReference type="RefSeq" id="WP_145020900.1">
    <property type="nucleotide sequence ID" value="NZ_VLLN01000008.1"/>
</dbReference>
<dbReference type="PRINTS" id="PR00344">
    <property type="entry name" value="BCTRLSENSOR"/>
</dbReference>
<dbReference type="CDD" id="cd00082">
    <property type="entry name" value="HisKA"/>
    <property type="match status" value="1"/>
</dbReference>
<dbReference type="SMART" id="SM00387">
    <property type="entry name" value="HATPase_c"/>
    <property type="match status" value="1"/>
</dbReference>
<keyword evidence="12" id="KW-1185">Reference proteome</keyword>
<evidence type="ECO:0000313" key="12">
    <source>
        <dbReference type="Proteomes" id="UP000319449"/>
    </source>
</evidence>
<evidence type="ECO:0000256" key="4">
    <source>
        <dbReference type="ARBA" id="ARBA00022679"/>
    </source>
</evidence>
<dbReference type="Gene3D" id="3.30.450.40">
    <property type="match status" value="1"/>
</dbReference>
<evidence type="ECO:0000259" key="10">
    <source>
        <dbReference type="PROSITE" id="PS50112"/>
    </source>
</evidence>
<dbReference type="Pfam" id="PF00989">
    <property type="entry name" value="PAS"/>
    <property type="match status" value="1"/>
</dbReference>
<dbReference type="SUPFAM" id="SSF55785">
    <property type="entry name" value="PYP-like sensor domain (PAS domain)"/>
    <property type="match status" value="1"/>
</dbReference>
<keyword evidence="7" id="KW-0175">Coiled coil</keyword>
<dbReference type="InterPro" id="IPR005467">
    <property type="entry name" value="His_kinase_dom"/>
</dbReference>
<keyword evidence="5" id="KW-0418">Kinase</keyword>
<dbReference type="PANTHER" id="PTHR43711:SF31">
    <property type="entry name" value="HISTIDINE KINASE"/>
    <property type="match status" value="1"/>
</dbReference>
<dbReference type="PANTHER" id="PTHR43711">
    <property type="entry name" value="TWO-COMPONENT HISTIDINE KINASE"/>
    <property type="match status" value="1"/>
</dbReference>
<dbReference type="CDD" id="cd00130">
    <property type="entry name" value="PAS"/>
    <property type="match status" value="1"/>
</dbReference>
<dbReference type="PROSITE" id="PS50112">
    <property type="entry name" value="PAS"/>
    <property type="match status" value="1"/>
</dbReference>
<dbReference type="Gene3D" id="3.30.565.10">
    <property type="entry name" value="Histidine kinase-like ATPase, C-terminal domain"/>
    <property type="match status" value="1"/>
</dbReference>
<evidence type="ECO:0000256" key="5">
    <source>
        <dbReference type="ARBA" id="ARBA00022777"/>
    </source>
</evidence>
<keyword evidence="8" id="KW-0472">Membrane</keyword>
<evidence type="ECO:0000256" key="7">
    <source>
        <dbReference type="SAM" id="Coils"/>
    </source>
</evidence>
<dbReference type="InterPro" id="IPR004358">
    <property type="entry name" value="Sig_transdc_His_kin-like_C"/>
</dbReference>
<dbReference type="InterPro" id="IPR000014">
    <property type="entry name" value="PAS"/>
</dbReference>
<dbReference type="InterPro" id="IPR013767">
    <property type="entry name" value="PAS_fold"/>
</dbReference>
<organism evidence="11 12">
    <name type="scientific">Geobacter argillaceus</name>
    <dbReference type="NCBI Taxonomy" id="345631"/>
    <lineage>
        <taxon>Bacteria</taxon>
        <taxon>Pseudomonadati</taxon>
        <taxon>Thermodesulfobacteriota</taxon>
        <taxon>Desulfuromonadia</taxon>
        <taxon>Geobacterales</taxon>
        <taxon>Geobacteraceae</taxon>
        <taxon>Geobacter</taxon>
    </lineage>
</organism>
<dbReference type="SMART" id="SM00065">
    <property type="entry name" value="GAF"/>
    <property type="match status" value="1"/>
</dbReference>
<dbReference type="InterPro" id="IPR003594">
    <property type="entry name" value="HATPase_dom"/>
</dbReference>
<dbReference type="FunFam" id="1.10.287.130:FF:000001">
    <property type="entry name" value="Two-component sensor histidine kinase"/>
    <property type="match status" value="1"/>
</dbReference>
<dbReference type="InterPro" id="IPR035965">
    <property type="entry name" value="PAS-like_dom_sf"/>
</dbReference>
<dbReference type="InterPro" id="IPR036890">
    <property type="entry name" value="HATPase_C_sf"/>
</dbReference>
<keyword evidence="4" id="KW-0808">Transferase</keyword>
<dbReference type="SUPFAM" id="SSF47384">
    <property type="entry name" value="Homodimeric domain of signal transducing histidine kinase"/>
    <property type="match status" value="1"/>
</dbReference>
<name>A0A562VNC5_9BACT</name>
<dbReference type="InterPro" id="IPR003661">
    <property type="entry name" value="HisK_dim/P_dom"/>
</dbReference>